<gene>
    <name evidence="1" type="ORF">LCGC14_2479860</name>
</gene>
<reference evidence="1" key="1">
    <citation type="journal article" date="2015" name="Nature">
        <title>Complex archaea that bridge the gap between prokaryotes and eukaryotes.</title>
        <authorList>
            <person name="Spang A."/>
            <person name="Saw J.H."/>
            <person name="Jorgensen S.L."/>
            <person name="Zaremba-Niedzwiedzka K."/>
            <person name="Martijn J."/>
            <person name="Lind A.E."/>
            <person name="van Eijk R."/>
            <person name="Schleper C."/>
            <person name="Guy L."/>
            <person name="Ettema T.J."/>
        </authorList>
    </citation>
    <scope>NUCLEOTIDE SEQUENCE</scope>
</reference>
<comment type="caution">
    <text evidence="1">The sequence shown here is derived from an EMBL/GenBank/DDBJ whole genome shotgun (WGS) entry which is preliminary data.</text>
</comment>
<dbReference type="AlphaFoldDB" id="A0A0F9BVM7"/>
<organism evidence="1">
    <name type="scientific">marine sediment metagenome</name>
    <dbReference type="NCBI Taxonomy" id="412755"/>
    <lineage>
        <taxon>unclassified sequences</taxon>
        <taxon>metagenomes</taxon>
        <taxon>ecological metagenomes</taxon>
    </lineage>
</organism>
<dbReference type="EMBL" id="LAZR01039037">
    <property type="protein sequence ID" value="KKL18007.1"/>
    <property type="molecule type" value="Genomic_DNA"/>
</dbReference>
<proteinExistence type="predicted"/>
<name>A0A0F9BVM7_9ZZZZ</name>
<evidence type="ECO:0000313" key="1">
    <source>
        <dbReference type="EMBL" id="KKL18007.1"/>
    </source>
</evidence>
<protein>
    <submittedName>
        <fullName evidence="1">Uncharacterized protein</fullName>
    </submittedName>
</protein>
<accession>A0A0F9BVM7</accession>
<sequence>MSEEEEEACERPCSSQSNCPDCVTYWNRMRAEDFWIDGTGWTSKGWKEITK</sequence>